<evidence type="ECO:0000313" key="2">
    <source>
        <dbReference type="Proteomes" id="UP000315133"/>
    </source>
</evidence>
<proteinExistence type="predicted"/>
<keyword evidence="2" id="KW-1185">Reference proteome</keyword>
<evidence type="ECO:0000313" key="1">
    <source>
        <dbReference type="EMBL" id="TQM91247.1"/>
    </source>
</evidence>
<dbReference type="Pfam" id="PF11199">
    <property type="entry name" value="DUF2891"/>
    <property type="match status" value="1"/>
</dbReference>
<protein>
    <submittedName>
        <fullName evidence="1">DUF2891 family protein</fullName>
    </submittedName>
</protein>
<sequence length="364" mass="39600">MVSRRVSAPRVFNGAMTAAPADAAAWSRVARTVVRTPYPWSPGHTVLGPDDGSLVPEELHPAFWGSLDWHSCVHMQWSLVVLLTRHGDALPEDERAAVVELLSERLRPEHVAVEVAYLRERPSFERPYGWAWAAQLAAALAGAADGAAPHNPVRAWAEAVAPLGETVLDLVLGWLPRQTYPVRHGKHQNDAFALTLLLDAAERLGRDDVAAACRTRAIDWFGTDGEAPTGWEPGGTDFLSPALTEAVLLSRVLGPGAYAVWLDRFLPGLGEGRHEHLLAVPDVVDPTDGQYAHLLGLALSRAWQLRELARSLPHVADRLRAAADEQEAAVLRQITEGNFMATHWLVSFALLAHGVLEVGDGPDR</sequence>
<organism evidence="1 2">
    <name type="scientific">Ornithinimicrobium humiphilum</name>
    <dbReference type="NCBI Taxonomy" id="125288"/>
    <lineage>
        <taxon>Bacteria</taxon>
        <taxon>Bacillati</taxon>
        <taxon>Actinomycetota</taxon>
        <taxon>Actinomycetes</taxon>
        <taxon>Micrococcales</taxon>
        <taxon>Ornithinimicrobiaceae</taxon>
        <taxon>Ornithinimicrobium</taxon>
    </lineage>
</organism>
<accession>A0A543K857</accession>
<gene>
    <name evidence="1" type="ORF">FB476_2985</name>
</gene>
<dbReference type="InterPro" id="IPR021365">
    <property type="entry name" value="DUF2891"/>
</dbReference>
<reference evidence="1 2" key="1">
    <citation type="submission" date="2019-06" db="EMBL/GenBank/DDBJ databases">
        <title>Sequencing the genomes of 1000 actinobacteria strains.</title>
        <authorList>
            <person name="Klenk H.-P."/>
        </authorList>
    </citation>
    <scope>NUCLEOTIDE SEQUENCE [LARGE SCALE GENOMIC DNA]</scope>
    <source>
        <strain evidence="1 2">DSM 12362</strain>
    </source>
</reference>
<name>A0A543K857_9MICO</name>
<dbReference type="EMBL" id="VFPU01000002">
    <property type="protein sequence ID" value="TQM91247.1"/>
    <property type="molecule type" value="Genomic_DNA"/>
</dbReference>
<dbReference type="Proteomes" id="UP000315133">
    <property type="component" value="Unassembled WGS sequence"/>
</dbReference>
<dbReference type="AlphaFoldDB" id="A0A543K857"/>
<comment type="caution">
    <text evidence="1">The sequence shown here is derived from an EMBL/GenBank/DDBJ whole genome shotgun (WGS) entry which is preliminary data.</text>
</comment>